<feature type="region of interest" description="Disordered" evidence="1">
    <location>
        <begin position="1"/>
        <end position="147"/>
    </location>
</feature>
<comment type="caution">
    <text evidence="2">The sequence shown here is derived from an EMBL/GenBank/DDBJ whole genome shotgun (WGS) entry which is preliminary data.</text>
</comment>
<name>A0AA37LQ10_9PEZI</name>
<dbReference type="AlphaFoldDB" id="A0AA37LQ10"/>
<gene>
    <name evidence="2" type="ORF">ColLi_02740</name>
</gene>
<evidence type="ECO:0000313" key="2">
    <source>
        <dbReference type="EMBL" id="GJC79902.1"/>
    </source>
</evidence>
<feature type="compositionally biased region" description="Basic and acidic residues" evidence="1">
    <location>
        <begin position="131"/>
        <end position="146"/>
    </location>
</feature>
<evidence type="ECO:0000313" key="3">
    <source>
        <dbReference type="Proteomes" id="UP001055172"/>
    </source>
</evidence>
<proteinExistence type="predicted"/>
<sequence length="170" mass="18611">MGVSQRQKARDLGAKGLRRQGDSKAPLIASNTRAKTVRQYPSAGFQSPKNRDAHLLASSPYEVAPVPARDSQHVEIRDGLVQYASRLPQSPTPRQPTRQPSLERLKQDGGAYAPPSTPSTPKGPGSSCSQRARDQRPDDDSKRDKALLVVHCSPRSWELDYSPGGPTVRY</sequence>
<dbReference type="EMBL" id="BPPX01000004">
    <property type="protein sequence ID" value="GJC79902.1"/>
    <property type="molecule type" value="Genomic_DNA"/>
</dbReference>
<evidence type="ECO:0000256" key="1">
    <source>
        <dbReference type="SAM" id="MobiDB-lite"/>
    </source>
</evidence>
<dbReference type="Proteomes" id="UP001055172">
    <property type="component" value="Unassembled WGS sequence"/>
</dbReference>
<accession>A0AA37LQ10</accession>
<feature type="compositionally biased region" description="Low complexity" evidence="1">
    <location>
        <begin position="119"/>
        <end position="129"/>
    </location>
</feature>
<organism evidence="2 3">
    <name type="scientific">Colletotrichum liriopes</name>
    <dbReference type="NCBI Taxonomy" id="708192"/>
    <lineage>
        <taxon>Eukaryota</taxon>
        <taxon>Fungi</taxon>
        <taxon>Dikarya</taxon>
        <taxon>Ascomycota</taxon>
        <taxon>Pezizomycotina</taxon>
        <taxon>Sordariomycetes</taxon>
        <taxon>Hypocreomycetidae</taxon>
        <taxon>Glomerellales</taxon>
        <taxon>Glomerellaceae</taxon>
        <taxon>Colletotrichum</taxon>
        <taxon>Colletotrichum spaethianum species complex</taxon>
    </lineage>
</organism>
<protein>
    <submittedName>
        <fullName evidence="2">Uncharacterized protein</fullName>
    </submittedName>
</protein>
<reference evidence="2 3" key="1">
    <citation type="submission" date="2021-07" db="EMBL/GenBank/DDBJ databases">
        <title>Genome data of Colletotrichum spaethianum.</title>
        <authorList>
            <person name="Utami Y.D."/>
            <person name="Hiruma K."/>
        </authorList>
    </citation>
    <scope>NUCLEOTIDE SEQUENCE [LARGE SCALE GENOMIC DNA]</scope>
    <source>
        <strain evidence="2 3">MAFF 242679</strain>
    </source>
</reference>
<keyword evidence="3" id="KW-1185">Reference proteome</keyword>